<evidence type="ECO:0000256" key="1">
    <source>
        <dbReference type="SAM" id="Phobius"/>
    </source>
</evidence>
<keyword evidence="1" id="KW-0812">Transmembrane</keyword>
<proteinExistence type="predicted"/>
<evidence type="ECO:0000313" key="2">
    <source>
        <dbReference type="EMBL" id="CAA9291457.1"/>
    </source>
</evidence>
<accession>A0A6J4JZ45</accession>
<reference evidence="2" key="1">
    <citation type="submission" date="2020-02" db="EMBL/GenBank/DDBJ databases">
        <authorList>
            <person name="Meier V. D."/>
        </authorList>
    </citation>
    <scope>NUCLEOTIDE SEQUENCE</scope>
    <source>
        <strain evidence="2">AVDCRST_MAG41</strain>
    </source>
</reference>
<keyword evidence="1" id="KW-0472">Membrane</keyword>
<gene>
    <name evidence="2" type="ORF">AVDCRST_MAG41-4399</name>
</gene>
<protein>
    <submittedName>
        <fullName evidence="2">Uncharacterized protein</fullName>
    </submittedName>
</protein>
<feature type="transmembrane region" description="Helical" evidence="1">
    <location>
        <begin position="12"/>
        <end position="29"/>
    </location>
</feature>
<sequence length="65" mass="7262">MILDSVERQLMVMKIAVVLVGFVILGYVVGKLDLSRSQEVIVFAVPLVLSVAWVIRYVSKQAQSR</sequence>
<name>A0A6J4JZ45_9ACTN</name>
<dbReference type="EMBL" id="CADCTP010000425">
    <property type="protein sequence ID" value="CAA9291457.1"/>
    <property type="molecule type" value="Genomic_DNA"/>
</dbReference>
<organism evidence="2">
    <name type="scientific">uncultured Mycobacteriales bacterium</name>
    <dbReference type="NCBI Taxonomy" id="581187"/>
    <lineage>
        <taxon>Bacteria</taxon>
        <taxon>Bacillati</taxon>
        <taxon>Actinomycetota</taxon>
        <taxon>Actinomycetes</taxon>
        <taxon>Mycobacteriales</taxon>
        <taxon>environmental samples</taxon>
    </lineage>
</organism>
<keyword evidence="1" id="KW-1133">Transmembrane helix</keyword>
<feature type="transmembrane region" description="Helical" evidence="1">
    <location>
        <begin position="41"/>
        <end position="59"/>
    </location>
</feature>
<dbReference type="AlphaFoldDB" id="A0A6J4JZ45"/>